<evidence type="ECO:0000313" key="2">
    <source>
        <dbReference type="Proteomes" id="UP000031838"/>
    </source>
</evidence>
<protein>
    <submittedName>
        <fullName evidence="1">Uncharacterized protein</fullName>
    </submittedName>
</protein>
<dbReference type="AlphaFoldDB" id="A0A0B6RVA9"/>
<dbReference type="KEGG" id="bgp:BGL_1c15890"/>
<dbReference type="HOGENOM" id="CLU_1977376_0_0_4"/>
<reference evidence="1 2" key="2">
    <citation type="journal article" date="2016" name="Appl. Microbiol. Biotechnol.">
        <title>Mutations improving production and secretion of extracellular lipase by Burkholderia glumae PG1.</title>
        <authorList>
            <person name="Knapp A."/>
            <person name="Voget S."/>
            <person name="Gao R."/>
            <person name="Zaburannyi N."/>
            <person name="Krysciak D."/>
            <person name="Breuer M."/>
            <person name="Hauer B."/>
            <person name="Streit W.R."/>
            <person name="Muller R."/>
            <person name="Daniel R."/>
            <person name="Jaeger K.E."/>
        </authorList>
    </citation>
    <scope>NUCLEOTIDE SEQUENCE [LARGE SCALE GENOMIC DNA]</scope>
    <source>
        <strain evidence="1 2">PG1</strain>
    </source>
</reference>
<name>A0A0B6RVA9_BURPL</name>
<proteinExistence type="predicted"/>
<gene>
    <name evidence="1" type="ORF">BGL_1c15890</name>
</gene>
<dbReference type="OrthoDB" id="9007689at2"/>
<dbReference type="Proteomes" id="UP000031838">
    <property type="component" value="Chromosome 1"/>
</dbReference>
<accession>A0A0B6RVA9</accession>
<reference evidence="2" key="1">
    <citation type="submission" date="2011-03" db="EMBL/GenBank/DDBJ databases">
        <authorList>
            <person name="Voget S."/>
            <person name="Streit W.R."/>
            <person name="Jaeger K.E."/>
            <person name="Daniel R."/>
        </authorList>
    </citation>
    <scope>NUCLEOTIDE SEQUENCE [LARGE SCALE GENOMIC DNA]</scope>
    <source>
        <strain evidence="2">PG1</strain>
    </source>
</reference>
<sequence length="126" mass="13708">MKTHAPGTRQESATSEVRLHHRQSMIVALARGTRLVVTEGAVQLAFPDPTLDWLGTATPTIRLMLREGDTHQIERPCHVALSGIRSGTTMLRLEAPIKPGLMARLRAWFAGNTNPARTGAVSPKGH</sequence>
<keyword evidence="2" id="KW-1185">Reference proteome</keyword>
<dbReference type="RefSeq" id="WP_042624703.1">
    <property type="nucleotide sequence ID" value="NZ_CP002580.1"/>
</dbReference>
<organism evidence="1 2">
    <name type="scientific">Burkholderia plantarii</name>
    <dbReference type="NCBI Taxonomy" id="41899"/>
    <lineage>
        <taxon>Bacteria</taxon>
        <taxon>Pseudomonadati</taxon>
        <taxon>Pseudomonadota</taxon>
        <taxon>Betaproteobacteria</taxon>
        <taxon>Burkholderiales</taxon>
        <taxon>Burkholderiaceae</taxon>
        <taxon>Burkholderia</taxon>
    </lineage>
</organism>
<dbReference type="EMBL" id="CP002580">
    <property type="protein sequence ID" value="AJK46104.1"/>
    <property type="molecule type" value="Genomic_DNA"/>
</dbReference>
<evidence type="ECO:0000313" key="1">
    <source>
        <dbReference type="EMBL" id="AJK46104.1"/>
    </source>
</evidence>